<keyword evidence="1" id="KW-0472">Membrane</keyword>
<dbReference type="Proteomes" id="UP001064933">
    <property type="component" value="Chromosome"/>
</dbReference>
<feature type="transmembrane region" description="Helical" evidence="1">
    <location>
        <begin position="88"/>
        <end position="109"/>
    </location>
</feature>
<keyword evidence="1" id="KW-0812">Transmembrane</keyword>
<keyword evidence="1" id="KW-1133">Transmembrane helix</keyword>
<dbReference type="RefSeq" id="WP_261758349.1">
    <property type="nucleotide sequence ID" value="NZ_CP104562.2"/>
</dbReference>
<feature type="transmembrane region" description="Helical" evidence="1">
    <location>
        <begin position="57"/>
        <end position="81"/>
    </location>
</feature>
<gene>
    <name evidence="2" type="ORF">N4261_00930</name>
</gene>
<reference evidence="2" key="1">
    <citation type="submission" date="2022-10" db="EMBL/GenBank/DDBJ databases">
        <title>Characterization and whole genome sequencing of a new Roseateles species, isolated from fresh water.</title>
        <authorList>
            <person name="Guliayeva D.Y."/>
            <person name="Akhremchuk A.E."/>
            <person name="Sikolenko M.A."/>
            <person name="Valentovich L.N."/>
            <person name="Sidarenka A.V."/>
        </authorList>
    </citation>
    <scope>NUCLEOTIDE SEQUENCE</scope>
    <source>
        <strain evidence="2">BIM B-1768</strain>
    </source>
</reference>
<evidence type="ECO:0008006" key="4">
    <source>
        <dbReference type="Google" id="ProtNLM"/>
    </source>
</evidence>
<proteinExistence type="predicted"/>
<evidence type="ECO:0000313" key="2">
    <source>
        <dbReference type="EMBL" id="UXH78534.1"/>
    </source>
</evidence>
<name>A0ABY6B1F7_9BURK</name>
<organism evidence="2 3">
    <name type="scientific">Roseateles amylovorans</name>
    <dbReference type="NCBI Taxonomy" id="2978473"/>
    <lineage>
        <taxon>Bacteria</taxon>
        <taxon>Pseudomonadati</taxon>
        <taxon>Pseudomonadota</taxon>
        <taxon>Betaproteobacteria</taxon>
        <taxon>Burkholderiales</taxon>
        <taxon>Sphaerotilaceae</taxon>
        <taxon>Roseateles</taxon>
    </lineage>
</organism>
<keyword evidence="3" id="KW-1185">Reference proteome</keyword>
<sequence length="168" mass="19315">MLKLMFASLRGLLRVVLALIILFEEWGWEPLQRAMAALGRLPVFRHLEAALRRLPPYVALVVFCLPYLTLLPVKLLALWLIGMGHTGLGVAVIVLAKVLGTAILARLFALTQPALMRLAWFARWYGRWIVWKQALLHWVRTSAVWRSARALKLRLRRLFRRSTAPRSD</sequence>
<evidence type="ECO:0000313" key="3">
    <source>
        <dbReference type="Proteomes" id="UP001064933"/>
    </source>
</evidence>
<accession>A0ABY6B1F7</accession>
<protein>
    <recommendedName>
        <fullName evidence="4">Transmembrane protein</fullName>
    </recommendedName>
</protein>
<evidence type="ECO:0000256" key="1">
    <source>
        <dbReference type="SAM" id="Phobius"/>
    </source>
</evidence>
<dbReference type="EMBL" id="CP104562">
    <property type="protein sequence ID" value="UXH78534.1"/>
    <property type="molecule type" value="Genomic_DNA"/>
</dbReference>